<gene>
    <name evidence="3" type="ORF">H9633_05110</name>
</gene>
<dbReference type="SUPFAM" id="SSF159941">
    <property type="entry name" value="MM3350-like"/>
    <property type="match status" value="1"/>
</dbReference>
<feature type="compositionally biased region" description="Basic and acidic residues" evidence="1">
    <location>
        <begin position="50"/>
        <end position="67"/>
    </location>
</feature>
<sequence length="455" mass="50220">MTRYRLRVALVDSEPEIWREFDVDGRMPLRMLHIALQTIMGWRESHLHAFSDTDPDRPSPKGRRWESPDFASDDGALSEDAATVDQVLSNLDTLWYEYDFGDGWVHRLDVVDRQPDAPLLAPVVLLDGANRGPFEDAGGIHGYAEKLATLADPQHPEHREITDWLRATVGPWAPRSPGAFDLVGVQSELNLMFNPQGSGLSPYDMSGLVKSDEMRRPGDVTDESPIVELAAQLPPPIRSELRQHLHLTGVLEPLELDDETAARIVRPFAWLMDTVGADGLALTAAGWMPPATVLAGMTELGLLDDWIGAGNREDLTPPIAELRDAAQRLGLMRVQKGRLLLSAAAKKALGDARAQLQLIARGLYRKLSDAESDAATLLLLAVADGTPPGERWHAIAFGLEVCGWQSSTRRAFTERDIAHVTFHPQRVLDLIGDSLRRHPASADDDLRLFARAALR</sequence>
<proteinExistence type="predicted"/>
<comment type="caution">
    <text evidence="3">The sequence shown here is derived from an EMBL/GenBank/DDBJ whole genome shotgun (WGS) entry which is preliminary data.</text>
</comment>
<keyword evidence="4" id="KW-1185">Reference proteome</keyword>
<protein>
    <submittedName>
        <fullName evidence="3">Plasmid pRiA4b ORF-3 family protein</fullName>
    </submittedName>
</protein>
<evidence type="ECO:0000313" key="3">
    <source>
        <dbReference type="EMBL" id="MBD8011673.1"/>
    </source>
</evidence>
<dbReference type="RefSeq" id="WP_191712331.1">
    <property type="nucleotide sequence ID" value="NZ_JACSPX010000001.1"/>
</dbReference>
<name>A0ABR8W3U0_9MICO</name>
<dbReference type="PANTHER" id="PTHR41878:SF1">
    <property type="entry name" value="TNPR PROTEIN"/>
    <property type="match status" value="1"/>
</dbReference>
<evidence type="ECO:0000256" key="1">
    <source>
        <dbReference type="SAM" id="MobiDB-lite"/>
    </source>
</evidence>
<accession>A0ABR8W3U0</accession>
<dbReference type="Proteomes" id="UP000611521">
    <property type="component" value="Unassembled WGS sequence"/>
</dbReference>
<dbReference type="Gene3D" id="3.10.290.30">
    <property type="entry name" value="MM3350-like"/>
    <property type="match status" value="1"/>
</dbReference>
<evidence type="ECO:0000259" key="2">
    <source>
        <dbReference type="Pfam" id="PF07929"/>
    </source>
</evidence>
<reference evidence="3 4" key="1">
    <citation type="submission" date="2020-08" db="EMBL/GenBank/DDBJ databases">
        <title>A Genomic Blueprint of the Chicken Gut Microbiome.</title>
        <authorList>
            <person name="Gilroy R."/>
            <person name="Ravi A."/>
            <person name="Getino M."/>
            <person name="Pursley I."/>
            <person name="Horton D.L."/>
            <person name="Alikhan N.-F."/>
            <person name="Baker D."/>
            <person name="Gharbi K."/>
            <person name="Hall N."/>
            <person name="Watson M."/>
            <person name="Adriaenssens E.M."/>
            <person name="Foster-Nyarko E."/>
            <person name="Jarju S."/>
            <person name="Secka A."/>
            <person name="Antonio M."/>
            <person name="Oren A."/>
            <person name="Chaudhuri R."/>
            <person name="La Ragione R.M."/>
            <person name="Hildebrand F."/>
            <person name="Pallen M.J."/>
        </authorList>
    </citation>
    <scope>NUCLEOTIDE SEQUENCE [LARGE SCALE GENOMIC DNA]</scope>
    <source>
        <strain evidence="3 4">Re1</strain>
    </source>
</reference>
<dbReference type="InterPro" id="IPR012912">
    <property type="entry name" value="Plasmid_pRiA4b_Orf3-like"/>
</dbReference>
<organism evidence="3 4">
    <name type="scientific">Microbacterium commune</name>
    <dbReference type="NCBI Taxonomy" id="2762219"/>
    <lineage>
        <taxon>Bacteria</taxon>
        <taxon>Bacillati</taxon>
        <taxon>Actinomycetota</taxon>
        <taxon>Actinomycetes</taxon>
        <taxon>Micrococcales</taxon>
        <taxon>Microbacteriaceae</taxon>
        <taxon>Microbacterium</taxon>
    </lineage>
</organism>
<dbReference type="PANTHER" id="PTHR41878">
    <property type="entry name" value="LEXA REPRESSOR-RELATED"/>
    <property type="match status" value="1"/>
</dbReference>
<dbReference type="Pfam" id="PF07929">
    <property type="entry name" value="PRiA4_ORF3"/>
    <property type="match status" value="1"/>
</dbReference>
<feature type="domain" description="Plasmid pRiA4b Orf3-like" evidence="2">
    <location>
        <begin position="3"/>
        <end position="172"/>
    </location>
</feature>
<evidence type="ECO:0000313" key="4">
    <source>
        <dbReference type="Proteomes" id="UP000611521"/>
    </source>
</evidence>
<dbReference type="EMBL" id="JACSPX010000001">
    <property type="protein sequence ID" value="MBD8011673.1"/>
    <property type="molecule type" value="Genomic_DNA"/>
</dbReference>
<dbReference type="InterPro" id="IPR024047">
    <property type="entry name" value="MM3350-like_sf"/>
</dbReference>
<feature type="region of interest" description="Disordered" evidence="1">
    <location>
        <begin position="50"/>
        <end position="76"/>
    </location>
</feature>